<feature type="signal peptide" evidence="13">
    <location>
        <begin position="1"/>
        <end position="19"/>
    </location>
</feature>
<dbReference type="GO" id="GO:0016740">
    <property type="term" value="F:transferase activity"/>
    <property type="evidence" value="ECO:0007669"/>
    <property type="project" value="UniProtKB-KW"/>
</dbReference>
<evidence type="ECO:0000313" key="15">
    <source>
        <dbReference type="Proteomes" id="UP001595621"/>
    </source>
</evidence>
<name>A0ABV7GI35_9GAMM</name>
<evidence type="ECO:0000256" key="5">
    <source>
        <dbReference type="ARBA" id="ARBA00022630"/>
    </source>
</evidence>
<keyword evidence="13" id="KW-0732">Signal</keyword>
<keyword evidence="7 12" id="KW-0479">Metal-binding</keyword>
<evidence type="ECO:0000256" key="3">
    <source>
        <dbReference type="ARBA" id="ARBA00011955"/>
    </source>
</evidence>
<keyword evidence="15" id="KW-1185">Reference proteome</keyword>
<dbReference type="Gene3D" id="3.10.520.10">
    <property type="entry name" value="ApbE-like domains"/>
    <property type="match status" value="1"/>
</dbReference>
<keyword evidence="5 12" id="KW-0285">Flavoprotein</keyword>
<feature type="chain" id="PRO_5047106153" description="FAD:protein FMN transferase" evidence="13">
    <location>
        <begin position="20"/>
        <end position="370"/>
    </location>
</feature>
<evidence type="ECO:0000256" key="8">
    <source>
        <dbReference type="ARBA" id="ARBA00022827"/>
    </source>
</evidence>
<evidence type="ECO:0000256" key="12">
    <source>
        <dbReference type="PIRNR" id="PIRNR006268"/>
    </source>
</evidence>
<reference evidence="15" key="1">
    <citation type="journal article" date="2019" name="Int. J. Syst. Evol. Microbiol.">
        <title>The Global Catalogue of Microorganisms (GCM) 10K type strain sequencing project: providing services to taxonomists for standard genome sequencing and annotation.</title>
        <authorList>
            <consortium name="The Broad Institute Genomics Platform"/>
            <consortium name="The Broad Institute Genome Sequencing Center for Infectious Disease"/>
            <person name="Wu L."/>
            <person name="Ma J."/>
        </authorList>
    </citation>
    <scope>NUCLEOTIDE SEQUENCE [LARGE SCALE GENOMIC DNA]</scope>
    <source>
        <strain evidence="15">KCTC 52277</strain>
    </source>
</reference>
<dbReference type="EMBL" id="JBHRTD010000017">
    <property type="protein sequence ID" value="MFC3139675.1"/>
    <property type="molecule type" value="Genomic_DNA"/>
</dbReference>
<evidence type="ECO:0000256" key="2">
    <source>
        <dbReference type="ARBA" id="ARBA00008282"/>
    </source>
</evidence>
<dbReference type="SUPFAM" id="SSF143631">
    <property type="entry name" value="ApbE-like"/>
    <property type="match status" value="1"/>
</dbReference>
<dbReference type="PANTHER" id="PTHR30040">
    <property type="entry name" value="THIAMINE BIOSYNTHESIS LIPOPROTEIN APBE"/>
    <property type="match status" value="1"/>
</dbReference>
<comment type="similarity">
    <text evidence="2 12">Belongs to the ApbE family.</text>
</comment>
<gene>
    <name evidence="14" type="ORF">ACFOE0_16010</name>
</gene>
<evidence type="ECO:0000256" key="4">
    <source>
        <dbReference type="ARBA" id="ARBA00016337"/>
    </source>
</evidence>
<comment type="caution">
    <text evidence="14">The sequence shown here is derived from an EMBL/GenBank/DDBJ whole genome shotgun (WGS) entry which is preliminary data.</text>
</comment>
<evidence type="ECO:0000256" key="10">
    <source>
        <dbReference type="ARBA" id="ARBA00031306"/>
    </source>
</evidence>
<dbReference type="InterPro" id="IPR003374">
    <property type="entry name" value="ApbE-like_sf"/>
</dbReference>
<evidence type="ECO:0000256" key="1">
    <source>
        <dbReference type="ARBA" id="ARBA00001946"/>
    </source>
</evidence>
<evidence type="ECO:0000256" key="13">
    <source>
        <dbReference type="SAM" id="SignalP"/>
    </source>
</evidence>
<dbReference type="EC" id="2.7.1.180" evidence="3 12"/>
<protein>
    <recommendedName>
        <fullName evidence="4 12">FAD:protein FMN transferase</fullName>
        <ecNumber evidence="3 12">2.7.1.180</ecNumber>
    </recommendedName>
    <alternativeName>
        <fullName evidence="10 12">Flavin transferase</fullName>
    </alternativeName>
</protein>
<dbReference type="Proteomes" id="UP001595621">
    <property type="component" value="Unassembled WGS sequence"/>
</dbReference>
<organism evidence="14 15">
    <name type="scientific">Shewanella submarina</name>
    <dbReference type="NCBI Taxonomy" id="2016376"/>
    <lineage>
        <taxon>Bacteria</taxon>
        <taxon>Pseudomonadati</taxon>
        <taxon>Pseudomonadota</taxon>
        <taxon>Gammaproteobacteria</taxon>
        <taxon>Alteromonadales</taxon>
        <taxon>Shewanellaceae</taxon>
        <taxon>Shewanella</taxon>
    </lineage>
</organism>
<dbReference type="Pfam" id="PF02424">
    <property type="entry name" value="ApbE"/>
    <property type="match status" value="1"/>
</dbReference>
<dbReference type="InterPro" id="IPR024932">
    <property type="entry name" value="ApbE"/>
</dbReference>
<comment type="cofactor">
    <cofactor evidence="1">
        <name>Mg(2+)</name>
        <dbReference type="ChEBI" id="CHEBI:18420"/>
    </cofactor>
</comment>
<proteinExistence type="inferred from homology"/>
<keyword evidence="6 12" id="KW-0808">Transferase</keyword>
<evidence type="ECO:0000313" key="14">
    <source>
        <dbReference type="EMBL" id="MFC3139675.1"/>
    </source>
</evidence>
<evidence type="ECO:0000256" key="7">
    <source>
        <dbReference type="ARBA" id="ARBA00022723"/>
    </source>
</evidence>
<sequence length="370" mass="40985">MKLSLILAGLTALSAPAFADDFNPYQCEGNATFVVEPNNANMTTLRYFGTSVSVQIYGQAAEVSQKALCDALNVVQEYHYQASNYSTYPGFTNIKTINNAPGQTHIIDSKLMELLEASLEWHDKTGGRFNVALSPVVDIWRGYRKRCQKGGECETPKRSELEQAARLTNVDNIKLDAVAGTISMAPGMSLDLGGIAKGWMVEKVYDSLKNNGVQQFIINAGGNIRHYGLHPDGREFVTGIENPVCRKNEYSTPECQMPENHYHELISGENLTVVSSGNYLNYYTVDGQEYHHIIDPSTLAPNPDGIAVTVVMEDQQIIADVLSTSLFLMPRNEALKLLKTLPGTQAVWYENVDGSKWSTSDFDKFRLKLP</sequence>
<comment type="catalytic activity">
    <reaction evidence="11 12">
        <text>L-threonyl-[protein] + FAD = FMN-L-threonyl-[protein] + AMP + H(+)</text>
        <dbReference type="Rhea" id="RHEA:36847"/>
        <dbReference type="Rhea" id="RHEA-COMP:11060"/>
        <dbReference type="Rhea" id="RHEA-COMP:11061"/>
        <dbReference type="ChEBI" id="CHEBI:15378"/>
        <dbReference type="ChEBI" id="CHEBI:30013"/>
        <dbReference type="ChEBI" id="CHEBI:57692"/>
        <dbReference type="ChEBI" id="CHEBI:74257"/>
        <dbReference type="ChEBI" id="CHEBI:456215"/>
        <dbReference type="EC" id="2.7.1.180"/>
    </reaction>
</comment>
<evidence type="ECO:0000256" key="11">
    <source>
        <dbReference type="ARBA" id="ARBA00048540"/>
    </source>
</evidence>
<evidence type="ECO:0000256" key="9">
    <source>
        <dbReference type="ARBA" id="ARBA00022842"/>
    </source>
</evidence>
<dbReference type="PIRSF" id="PIRSF006268">
    <property type="entry name" value="ApbE"/>
    <property type="match status" value="1"/>
</dbReference>
<keyword evidence="8 12" id="KW-0274">FAD</keyword>
<evidence type="ECO:0000256" key="6">
    <source>
        <dbReference type="ARBA" id="ARBA00022679"/>
    </source>
</evidence>
<keyword evidence="9 12" id="KW-0460">Magnesium</keyword>
<dbReference type="PANTHER" id="PTHR30040:SF2">
    <property type="entry name" value="FAD:PROTEIN FMN TRANSFERASE"/>
    <property type="match status" value="1"/>
</dbReference>
<accession>A0ABV7GI35</accession>
<dbReference type="RefSeq" id="WP_248936188.1">
    <property type="nucleotide sequence ID" value="NZ_JAKILF010000004.1"/>
</dbReference>